<dbReference type="AlphaFoldDB" id="A0A1Y1Y2U6"/>
<dbReference type="InterPro" id="IPR028058">
    <property type="entry name" value="Fis1_TPR_N"/>
</dbReference>
<dbReference type="InParanoid" id="A0A1Y1Y2U6"/>
<dbReference type="OrthoDB" id="421154at2759"/>
<dbReference type="Pfam" id="PF14852">
    <property type="entry name" value="Fis1_TPR_N"/>
    <property type="match status" value="1"/>
</dbReference>
<dbReference type="InterPro" id="IPR033745">
    <property type="entry name" value="Fis1_cytosol"/>
</dbReference>
<organism evidence="11 12">
    <name type="scientific">Basidiobolus meristosporus CBS 931.73</name>
    <dbReference type="NCBI Taxonomy" id="1314790"/>
    <lineage>
        <taxon>Eukaryota</taxon>
        <taxon>Fungi</taxon>
        <taxon>Fungi incertae sedis</taxon>
        <taxon>Zoopagomycota</taxon>
        <taxon>Entomophthoromycotina</taxon>
        <taxon>Basidiobolomycetes</taxon>
        <taxon>Basidiobolales</taxon>
        <taxon>Basidiobolaceae</taxon>
        <taxon>Basidiobolus</taxon>
    </lineage>
</organism>
<comment type="similarity">
    <text evidence="2 9">Belongs to the FIS1 family.</text>
</comment>
<keyword evidence="6 10" id="KW-1133">Transmembrane helix</keyword>
<dbReference type="Gene3D" id="1.25.40.10">
    <property type="entry name" value="Tetratricopeptide repeat domain"/>
    <property type="match status" value="1"/>
</dbReference>
<keyword evidence="12" id="KW-1185">Reference proteome</keyword>
<evidence type="ECO:0000256" key="4">
    <source>
        <dbReference type="ARBA" id="ARBA00022692"/>
    </source>
</evidence>
<dbReference type="InterPro" id="IPR016543">
    <property type="entry name" value="Fis1"/>
</dbReference>
<evidence type="ECO:0000256" key="7">
    <source>
        <dbReference type="ARBA" id="ARBA00023128"/>
    </source>
</evidence>
<comment type="domain">
    <text evidence="9">The C-terminus is required for mitochondrial localization, while the N-terminus is necessary for mitochondrial fission.</text>
</comment>
<sequence length="149" mass="17086">MKLPTIQDAQLPLTSAELNILRRQYDKDQEKPSLQTRFNLAWGLLRSKRKADQKEAIGLFTEMYNHEEERRLECLYYLALGYYKLGNYLEARGFCQHLLEYVPENEQVLALQASINNQVTREGVVGIGIVGAVVVIGVAVWLSWSKRAN</sequence>
<evidence type="ECO:0000256" key="3">
    <source>
        <dbReference type="ARBA" id="ARBA00014314"/>
    </source>
</evidence>
<keyword evidence="8 9" id="KW-0472">Membrane</keyword>
<dbReference type="PIRSF" id="PIRSF008835">
    <property type="entry name" value="TPR_repeat_11_Fis1"/>
    <property type="match status" value="1"/>
</dbReference>
<reference evidence="11 12" key="1">
    <citation type="submission" date="2016-07" db="EMBL/GenBank/DDBJ databases">
        <title>Pervasive Adenine N6-methylation of Active Genes in Fungi.</title>
        <authorList>
            <consortium name="DOE Joint Genome Institute"/>
            <person name="Mondo S.J."/>
            <person name="Dannebaum R.O."/>
            <person name="Kuo R.C."/>
            <person name="Labutti K."/>
            <person name="Haridas S."/>
            <person name="Kuo A."/>
            <person name="Salamov A."/>
            <person name="Ahrendt S.R."/>
            <person name="Lipzen A."/>
            <person name="Sullivan W."/>
            <person name="Andreopoulos W.B."/>
            <person name="Clum A."/>
            <person name="Lindquist E."/>
            <person name="Daum C."/>
            <person name="Ramamoorthy G.K."/>
            <person name="Gryganskyi A."/>
            <person name="Culley D."/>
            <person name="Magnuson J.K."/>
            <person name="James T.Y."/>
            <person name="O'Malley M.A."/>
            <person name="Stajich J.E."/>
            <person name="Spatafora J.W."/>
            <person name="Visel A."/>
            <person name="Grigoriev I.V."/>
        </authorList>
    </citation>
    <scope>NUCLEOTIDE SEQUENCE [LARGE SCALE GENOMIC DNA]</scope>
    <source>
        <strain evidence="11 12">CBS 931.73</strain>
    </source>
</reference>
<dbReference type="Pfam" id="PF14853">
    <property type="entry name" value="Fis1_TPR_C"/>
    <property type="match status" value="1"/>
</dbReference>
<dbReference type="GO" id="GO:0000422">
    <property type="term" value="P:autophagy of mitochondrion"/>
    <property type="evidence" value="ECO:0007669"/>
    <property type="project" value="TreeGrafter"/>
</dbReference>
<comment type="caution">
    <text evidence="11">The sequence shown here is derived from an EMBL/GenBank/DDBJ whole genome shotgun (WGS) entry which is preliminary data.</text>
</comment>
<comment type="function">
    <text evidence="9">Has a role in mitochondrial fission.</text>
</comment>
<accession>A0A1Y1Y2U6</accession>
<dbReference type="PANTHER" id="PTHR13247:SF0">
    <property type="entry name" value="MITOCHONDRIAL FISSION 1 PROTEIN"/>
    <property type="match status" value="1"/>
</dbReference>
<dbReference type="STRING" id="1314790.A0A1Y1Y2U6"/>
<name>A0A1Y1Y2U6_9FUNG</name>
<evidence type="ECO:0000256" key="6">
    <source>
        <dbReference type="ARBA" id="ARBA00022989"/>
    </source>
</evidence>
<feature type="transmembrane region" description="Helical" evidence="10">
    <location>
        <begin position="124"/>
        <end position="144"/>
    </location>
</feature>
<evidence type="ECO:0000313" key="12">
    <source>
        <dbReference type="Proteomes" id="UP000193498"/>
    </source>
</evidence>
<keyword evidence="4 10" id="KW-0812">Transmembrane</keyword>
<protein>
    <recommendedName>
        <fullName evidence="3 9">Mitochondrial fission 1 protein</fullName>
    </recommendedName>
</protein>
<dbReference type="GO" id="GO:0005741">
    <property type="term" value="C:mitochondrial outer membrane"/>
    <property type="evidence" value="ECO:0007669"/>
    <property type="project" value="UniProtKB-SubCell"/>
</dbReference>
<dbReference type="GO" id="GO:0000266">
    <property type="term" value="P:mitochondrial fission"/>
    <property type="evidence" value="ECO:0007669"/>
    <property type="project" value="UniProtKB-UniRule"/>
</dbReference>
<dbReference type="Proteomes" id="UP000193498">
    <property type="component" value="Unassembled WGS sequence"/>
</dbReference>
<proteinExistence type="inferred from homology"/>
<comment type="subcellular location">
    <subcellularLocation>
        <location evidence="1">Mitochondrion outer membrane</location>
        <topology evidence="1">Single-pass membrane protein</topology>
    </subcellularLocation>
</comment>
<dbReference type="EMBL" id="MCFE01000282">
    <property type="protein sequence ID" value="ORX92337.1"/>
    <property type="molecule type" value="Genomic_DNA"/>
</dbReference>
<dbReference type="GO" id="GO:0005778">
    <property type="term" value="C:peroxisomal membrane"/>
    <property type="evidence" value="ECO:0007669"/>
    <property type="project" value="TreeGrafter"/>
</dbReference>
<dbReference type="GO" id="GO:0016559">
    <property type="term" value="P:peroxisome fission"/>
    <property type="evidence" value="ECO:0007669"/>
    <property type="project" value="TreeGrafter"/>
</dbReference>
<evidence type="ECO:0000256" key="10">
    <source>
        <dbReference type="SAM" id="Phobius"/>
    </source>
</evidence>
<evidence type="ECO:0000256" key="1">
    <source>
        <dbReference type="ARBA" id="ARBA00004572"/>
    </source>
</evidence>
<gene>
    <name evidence="11" type="ORF">K493DRAFT_316647</name>
</gene>
<dbReference type="InterPro" id="IPR011990">
    <property type="entry name" value="TPR-like_helical_dom_sf"/>
</dbReference>
<dbReference type="SUPFAM" id="SSF48452">
    <property type="entry name" value="TPR-like"/>
    <property type="match status" value="1"/>
</dbReference>
<keyword evidence="7 9" id="KW-0496">Mitochondrion</keyword>
<evidence type="ECO:0000256" key="9">
    <source>
        <dbReference type="PIRNR" id="PIRNR008835"/>
    </source>
</evidence>
<dbReference type="PANTHER" id="PTHR13247">
    <property type="entry name" value="TETRATRICOPEPTIDE REPEAT PROTEIN 11 TPR REPEAT PROTEIN 11"/>
    <property type="match status" value="1"/>
</dbReference>
<evidence type="ECO:0000256" key="2">
    <source>
        <dbReference type="ARBA" id="ARBA00008937"/>
    </source>
</evidence>
<dbReference type="InterPro" id="IPR028061">
    <property type="entry name" value="Fis1_TPR_C"/>
</dbReference>
<evidence type="ECO:0000256" key="8">
    <source>
        <dbReference type="ARBA" id="ARBA00023136"/>
    </source>
</evidence>
<evidence type="ECO:0000256" key="5">
    <source>
        <dbReference type="ARBA" id="ARBA00022787"/>
    </source>
</evidence>
<evidence type="ECO:0000313" key="11">
    <source>
        <dbReference type="EMBL" id="ORX92337.1"/>
    </source>
</evidence>
<dbReference type="CDD" id="cd12212">
    <property type="entry name" value="Fis1"/>
    <property type="match status" value="1"/>
</dbReference>
<dbReference type="FunCoup" id="A0A1Y1Y2U6">
    <property type="interactions" value="382"/>
</dbReference>
<keyword evidence="5 9" id="KW-1000">Mitochondrion outer membrane</keyword>